<evidence type="ECO:0008006" key="4">
    <source>
        <dbReference type="Google" id="ProtNLM"/>
    </source>
</evidence>
<dbReference type="Proteomes" id="UP000182840">
    <property type="component" value="Chromosome"/>
</dbReference>
<dbReference type="RefSeq" id="WP_072606942.1">
    <property type="nucleotide sequence ID" value="NZ_CP018171.1"/>
</dbReference>
<dbReference type="OrthoDB" id="8116023at2"/>
<gene>
    <name evidence="2" type="ORF">BSQ44_20450</name>
</gene>
<evidence type="ECO:0000313" key="3">
    <source>
        <dbReference type="Proteomes" id="UP000182840"/>
    </source>
</evidence>
<keyword evidence="3" id="KW-1185">Reference proteome</keyword>
<proteinExistence type="predicted"/>
<evidence type="ECO:0000256" key="1">
    <source>
        <dbReference type="SAM" id="Coils"/>
    </source>
</evidence>
<dbReference type="InterPro" id="IPR034756">
    <property type="entry name" value="T2SSM_b"/>
</dbReference>
<dbReference type="NCBIfam" id="NF040576">
    <property type="entry name" value="T2SS_GspM_XpsM"/>
    <property type="match status" value="1"/>
</dbReference>
<reference evidence="3" key="1">
    <citation type="submission" date="2016-11" db="EMBL/GenBank/DDBJ databases">
        <title>Mesorhizobium oceanicum sp. nov., isolated from deep seawater in South China Sea.</title>
        <authorList>
            <person name="Fu G.-Y."/>
        </authorList>
    </citation>
    <scope>NUCLEOTIDE SEQUENCE [LARGE SCALE GENOMIC DNA]</scope>
    <source>
        <strain evidence="3">B7</strain>
    </source>
</reference>
<name>A0A1L3SVX8_9HYPH</name>
<accession>A0A1L3SVX8</accession>
<feature type="coiled-coil region" evidence="1">
    <location>
        <begin position="37"/>
        <end position="64"/>
    </location>
</feature>
<dbReference type="Pfam" id="PF10741">
    <property type="entry name" value="T2SSM_b"/>
    <property type="match status" value="1"/>
</dbReference>
<dbReference type="AlphaFoldDB" id="A0A1L3SVX8"/>
<keyword evidence="1" id="KW-0175">Coiled coil</keyword>
<sequence>MSAARRSWFDGRLSSLFVVIALVAGAGILAGDAWMSWQAEQEALAVLERRLAQMEERAASMAGTGDAADGNSLDGIQLLMGGRTQGLASAQFQREVSDLAAGTGAVVRAVDAPQVEAVGDVTDETGKPLVRVRLNADVEVMEQSLPEFLHAIEVSLPVIVIDSIVLRPQRSIGDVSSGASTGDRPLSLRMTLSAFRIGEES</sequence>
<dbReference type="STRING" id="1670800.BSQ44_20450"/>
<evidence type="ECO:0000313" key="2">
    <source>
        <dbReference type="EMBL" id="APH73475.1"/>
    </source>
</evidence>
<dbReference type="KEGG" id="meso:BSQ44_20450"/>
<organism evidence="2 3">
    <name type="scientific">Aquibium oceanicum</name>
    <dbReference type="NCBI Taxonomy" id="1670800"/>
    <lineage>
        <taxon>Bacteria</taxon>
        <taxon>Pseudomonadati</taxon>
        <taxon>Pseudomonadota</taxon>
        <taxon>Alphaproteobacteria</taxon>
        <taxon>Hyphomicrobiales</taxon>
        <taxon>Phyllobacteriaceae</taxon>
        <taxon>Aquibium</taxon>
    </lineage>
</organism>
<protein>
    <recommendedName>
        <fullName evidence="4">General secretion pathway protein GspM</fullName>
    </recommendedName>
</protein>
<dbReference type="EMBL" id="CP018171">
    <property type="protein sequence ID" value="APH73475.1"/>
    <property type="molecule type" value="Genomic_DNA"/>
</dbReference>